<dbReference type="PROSITE" id="PS00018">
    <property type="entry name" value="EF_HAND_1"/>
    <property type="match status" value="1"/>
</dbReference>
<feature type="transmembrane region" description="Helical" evidence="10">
    <location>
        <begin position="153"/>
        <end position="171"/>
    </location>
</feature>
<organism evidence="12">
    <name type="scientific">Alexandrium catenella</name>
    <name type="common">Red tide dinoflagellate</name>
    <name type="synonym">Gonyaulax catenella</name>
    <dbReference type="NCBI Taxonomy" id="2925"/>
    <lineage>
        <taxon>Eukaryota</taxon>
        <taxon>Sar</taxon>
        <taxon>Alveolata</taxon>
        <taxon>Dinophyceae</taxon>
        <taxon>Gonyaulacales</taxon>
        <taxon>Pyrocystaceae</taxon>
        <taxon>Alexandrium</taxon>
    </lineage>
</organism>
<dbReference type="SUPFAM" id="SSF81324">
    <property type="entry name" value="Voltage-gated potassium channels"/>
    <property type="match status" value="2"/>
</dbReference>
<dbReference type="GO" id="GO:0030322">
    <property type="term" value="P:stabilization of membrane potential"/>
    <property type="evidence" value="ECO:0007669"/>
    <property type="project" value="TreeGrafter"/>
</dbReference>
<sequence>MAYKNLCLFASITLYLAVGCIYYTLIEEKPCESQERIGAEDYDEATCYESWDLVDALYFSMVTMSTVGFGDLSPTKNVSKVFTILFIFFGITVVFVQVSEALSGVVDYLENAFFSGIRRLWPCPGRKVYDINGDGHADVELPPGAVAYWARHLAFPVTVVLVLQVISALVFTLCQEDLLYWDAFYHCLVTMTTVGYGDVQLTTRASRVWAFFHIAMSVSWLAALISEVGDRKKIRRCELLEATMLARQLDKDMITSLDRFGNGVDKVEFVVGMLIEVGAEFCGRPMCWEDVEPFLTQFDHADRDGSGVLTKDDLECMVAKRRASFGEINVEKARMISAMTTRMFDRKDTRAETLRLAARSPRCGATASEQPLAEPPEGRAATAPATRPPVERSGA</sequence>
<dbReference type="GO" id="GO:0015271">
    <property type="term" value="F:outward rectifier potassium channel activity"/>
    <property type="evidence" value="ECO:0007669"/>
    <property type="project" value="TreeGrafter"/>
</dbReference>
<keyword evidence="4" id="KW-0106">Calcium</keyword>
<evidence type="ECO:0000256" key="1">
    <source>
        <dbReference type="ARBA" id="ARBA00004141"/>
    </source>
</evidence>
<accession>A0A7S1QCJ5</accession>
<evidence type="ECO:0000259" key="11">
    <source>
        <dbReference type="PROSITE" id="PS50222"/>
    </source>
</evidence>
<comment type="subcellular location">
    <subcellularLocation>
        <location evidence="1">Membrane</location>
        <topology evidence="1">Multi-pass membrane protein</topology>
    </subcellularLocation>
</comment>
<dbReference type="GO" id="GO:0022841">
    <property type="term" value="F:potassium ion leak channel activity"/>
    <property type="evidence" value="ECO:0007669"/>
    <property type="project" value="TreeGrafter"/>
</dbReference>
<dbReference type="PANTHER" id="PTHR11003">
    <property type="entry name" value="POTASSIUM CHANNEL, SUBFAMILY K"/>
    <property type="match status" value="1"/>
</dbReference>
<feature type="domain" description="EF-hand" evidence="11">
    <location>
        <begin position="289"/>
        <end position="324"/>
    </location>
</feature>
<dbReference type="EMBL" id="HBGE01034355">
    <property type="protein sequence ID" value="CAD9128241.1"/>
    <property type="molecule type" value="Transcribed_RNA"/>
</dbReference>
<evidence type="ECO:0000256" key="6">
    <source>
        <dbReference type="ARBA" id="ARBA00023065"/>
    </source>
</evidence>
<dbReference type="PANTHER" id="PTHR11003:SF291">
    <property type="entry name" value="IP11374P"/>
    <property type="match status" value="1"/>
</dbReference>
<dbReference type="GO" id="GO:0005886">
    <property type="term" value="C:plasma membrane"/>
    <property type="evidence" value="ECO:0007669"/>
    <property type="project" value="TreeGrafter"/>
</dbReference>
<evidence type="ECO:0000256" key="5">
    <source>
        <dbReference type="ARBA" id="ARBA00022989"/>
    </source>
</evidence>
<dbReference type="InterPro" id="IPR013099">
    <property type="entry name" value="K_chnl_dom"/>
</dbReference>
<dbReference type="Gene3D" id="1.10.287.70">
    <property type="match status" value="2"/>
</dbReference>
<dbReference type="GO" id="GO:0005737">
    <property type="term" value="C:cytoplasm"/>
    <property type="evidence" value="ECO:0007669"/>
    <property type="project" value="UniProtKB-ARBA"/>
</dbReference>
<dbReference type="InterPro" id="IPR018247">
    <property type="entry name" value="EF_Hand_1_Ca_BS"/>
</dbReference>
<evidence type="ECO:0000256" key="3">
    <source>
        <dbReference type="ARBA" id="ARBA00022692"/>
    </source>
</evidence>
<dbReference type="PROSITE" id="PS51257">
    <property type="entry name" value="PROKAR_LIPOPROTEIN"/>
    <property type="match status" value="1"/>
</dbReference>
<keyword evidence="5 10" id="KW-1133">Transmembrane helix</keyword>
<dbReference type="AlphaFoldDB" id="A0A7S1QCJ5"/>
<dbReference type="Pfam" id="PF07885">
    <property type="entry name" value="Ion_trans_2"/>
    <property type="match status" value="2"/>
</dbReference>
<reference evidence="12" key="1">
    <citation type="submission" date="2021-01" db="EMBL/GenBank/DDBJ databases">
        <authorList>
            <person name="Corre E."/>
            <person name="Pelletier E."/>
            <person name="Niang G."/>
            <person name="Scheremetjew M."/>
            <person name="Finn R."/>
            <person name="Kale V."/>
            <person name="Holt S."/>
            <person name="Cochrane G."/>
            <person name="Meng A."/>
            <person name="Brown T."/>
            <person name="Cohen L."/>
        </authorList>
    </citation>
    <scope>NUCLEOTIDE SEQUENCE</scope>
    <source>
        <strain evidence="12">OF101</strain>
    </source>
</reference>
<dbReference type="PRINTS" id="PR01333">
    <property type="entry name" value="2POREKCHANEL"/>
</dbReference>
<evidence type="ECO:0000256" key="2">
    <source>
        <dbReference type="ARBA" id="ARBA00022448"/>
    </source>
</evidence>
<evidence type="ECO:0000256" key="8">
    <source>
        <dbReference type="ARBA" id="ARBA00023303"/>
    </source>
</evidence>
<evidence type="ECO:0000313" key="12">
    <source>
        <dbReference type="EMBL" id="CAD9128241.1"/>
    </source>
</evidence>
<proteinExistence type="predicted"/>
<feature type="region of interest" description="Disordered" evidence="9">
    <location>
        <begin position="356"/>
        <end position="395"/>
    </location>
</feature>
<keyword evidence="8" id="KW-0407">Ion channel</keyword>
<dbReference type="InterPro" id="IPR002048">
    <property type="entry name" value="EF_hand_dom"/>
</dbReference>
<feature type="transmembrane region" description="Helical" evidence="10">
    <location>
        <begin position="6"/>
        <end position="26"/>
    </location>
</feature>
<keyword evidence="6" id="KW-0406">Ion transport</keyword>
<name>A0A7S1QCJ5_ALECA</name>
<evidence type="ECO:0000256" key="9">
    <source>
        <dbReference type="SAM" id="MobiDB-lite"/>
    </source>
</evidence>
<dbReference type="GO" id="GO:0005509">
    <property type="term" value="F:calcium ion binding"/>
    <property type="evidence" value="ECO:0007669"/>
    <property type="project" value="InterPro"/>
</dbReference>
<dbReference type="InterPro" id="IPR003280">
    <property type="entry name" value="2pore_dom_K_chnl"/>
</dbReference>
<keyword evidence="2" id="KW-0813">Transport</keyword>
<keyword evidence="7 10" id="KW-0472">Membrane</keyword>
<keyword evidence="3 10" id="KW-0812">Transmembrane</keyword>
<evidence type="ECO:0000256" key="10">
    <source>
        <dbReference type="SAM" id="Phobius"/>
    </source>
</evidence>
<dbReference type="PROSITE" id="PS50222">
    <property type="entry name" value="EF_HAND_2"/>
    <property type="match status" value="1"/>
</dbReference>
<dbReference type="SUPFAM" id="SSF47473">
    <property type="entry name" value="EF-hand"/>
    <property type="match status" value="1"/>
</dbReference>
<protein>
    <recommendedName>
        <fullName evidence="11">EF-hand domain-containing protein</fullName>
    </recommendedName>
</protein>
<evidence type="ECO:0000256" key="4">
    <source>
        <dbReference type="ARBA" id="ARBA00022837"/>
    </source>
</evidence>
<dbReference type="InterPro" id="IPR011992">
    <property type="entry name" value="EF-hand-dom_pair"/>
</dbReference>
<feature type="transmembrane region" description="Helical" evidence="10">
    <location>
        <begin position="81"/>
        <end position="99"/>
    </location>
</feature>
<feature type="transmembrane region" description="Helical" evidence="10">
    <location>
        <begin position="208"/>
        <end position="226"/>
    </location>
</feature>
<gene>
    <name evidence="12" type="ORF">ACAT0790_LOCUS20827</name>
</gene>
<feature type="transmembrane region" description="Helical" evidence="10">
    <location>
        <begin position="178"/>
        <end position="196"/>
    </location>
</feature>
<evidence type="ECO:0000256" key="7">
    <source>
        <dbReference type="ARBA" id="ARBA00023136"/>
    </source>
</evidence>